<feature type="signal peptide" evidence="2">
    <location>
        <begin position="1"/>
        <end position="25"/>
    </location>
</feature>
<sequence>MLCCSAGRAAAVAVLAAILCVSVLAAPPASAEAAVPNSAARTVPPFEQFFAQSFQVSVMTQSSGVFNATLRMRASPNFPERVQGELIPIGEAKLNSQRQTLLPHFQRTRSLEDDRLSALSCSMAAGFGRTNRKKKGSTDESGSGEFAVAGKEERPSLLMVDLHLRHSDAMQGTASVYYLPADLMALRAQREGIKEGSAPPSATVEFEFRSEVDHMSGNPLSDVQALAHVSSAVVTMGDQSGASKSSSVAGEKVDDGSAAATRQGGIIFRWITEHEFSAYVTIPITDKTGATSTHMEQIWVYGYAVPSKSVFDRKQRELPLHNRYMMFGVGLLGFFPQGRLFATVMGGGCPVEFVADAHIGDPLALVVYAGQMATYVCEGGDVQPTYPILNSITEEVLRLLRQEQCQTTAPDQSAPASASSAMHTSGDRTWLLKQQAQELRYHFLPLLLGRFVLLVVPLSSTASYREEWTRLCFDSHVRARRLVMLTDTVASAFACGMDSGVVVHASLSTVSMCRVEEGCSTRYSNSHMGSLQMLCGVKLSLQLAEEWPKVANSVTTSNSTSVPALGPVKGAEVDTAVEGDADKHLWSSGGGASVDLKNPAYRDTLVRAFGFKAYRDVIVRAQMEAQQHQAAMTTSSKGKGKGGTRQRAPSLLDDLHRKYPRGVRRAPGQLEKLLARVVQGGPTTPASAAFLEGGEPCVLAGEALAIPYVHALFDYLVKRCGDDVWAVVERERRARKRSLTASRPQHRSSPSHHDHRDTMRKADSSSYSSSGTSLPDRSDEDTWLRLQPTPLPAAPWWLPLLGGSIVSRLTDKDLQRAVITAEEARETNVTTPTETATVVKHVGCTESGSRRIQTPSCTASGVKGGLGSRGTNGPKILAALSAPRGQHHPREPSKSSEGRAARRLLHGSLCVVVTPLAAGVAVDQRVNQLNRVVMESAALLSASPGGGATVTSALQPLLDRCAEKHTACQHILSLVSGDHTWSYQAAVASAYNDDPAQVAAVWTRYGERWGAGAVSSPFLIMCDRFDTKENVPLE</sequence>
<dbReference type="Proteomes" id="UP000318821">
    <property type="component" value="Unassembled WGS sequence"/>
</dbReference>
<evidence type="ECO:0000313" key="3">
    <source>
        <dbReference type="EMBL" id="TPP43359.1"/>
    </source>
</evidence>
<name>A0A504X8D6_LEIDO</name>
<dbReference type="VEuPathDB" id="TriTrypDB:LdBPK_301620.1"/>
<feature type="compositionally biased region" description="Low complexity" evidence="1">
    <location>
        <begin position="764"/>
        <end position="773"/>
    </location>
</feature>
<feature type="region of interest" description="Disordered" evidence="1">
    <location>
        <begin position="847"/>
        <end position="898"/>
    </location>
</feature>
<dbReference type="VEuPathDB" id="TriTrypDB:LDHU3_30.2330"/>
<evidence type="ECO:0000313" key="4">
    <source>
        <dbReference type="Proteomes" id="UP000318821"/>
    </source>
</evidence>
<feature type="compositionally biased region" description="Polar residues" evidence="1">
    <location>
        <begin position="847"/>
        <end position="859"/>
    </location>
</feature>
<evidence type="ECO:0000256" key="1">
    <source>
        <dbReference type="SAM" id="MobiDB-lite"/>
    </source>
</evidence>
<accession>A0A504X8D6</accession>
<feature type="compositionally biased region" description="Basic residues" evidence="1">
    <location>
        <begin position="735"/>
        <end position="750"/>
    </location>
</feature>
<gene>
    <name evidence="3" type="ORF">CGC20_6965</name>
</gene>
<organism evidence="3 4">
    <name type="scientific">Leishmania donovani</name>
    <dbReference type="NCBI Taxonomy" id="5661"/>
    <lineage>
        <taxon>Eukaryota</taxon>
        <taxon>Discoba</taxon>
        <taxon>Euglenozoa</taxon>
        <taxon>Kinetoplastea</taxon>
        <taxon>Metakinetoplastina</taxon>
        <taxon>Trypanosomatida</taxon>
        <taxon>Trypanosomatidae</taxon>
        <taxon>Leishmaniinae</taxon>
        <taxon>Leishmania</taxon>
    </lineage>
</organism>
<feature type="compositionally biased region" description="Basic and acidic residues" evidence="1">
    <location>
        <begin position="751"/>
        <end position="763"/>
    </location>
</feature>
<feature type="chain" id="PRO_5021461671" evidence="2">
    <location>
        <begin position="26"/>
        <end position="1034"/>
    </location>
</feature>
<dbReference type="VEuPathDB" id="TriTrypDB:LdCL_300022000"/>
<feature type="compositionally biased region" description="Basic and acidic residues" evidence="1">
    <location>
        <begin position="888"/>
        <end position="898"/>
    </location>
</feature>
<comment type="caution">
    <text evidence="3">The sequence shown here is derived from an EMBL/GenBank/DDBJ whole genome shotgun (WGS) entry which is preliminary data.</text>
</comment>
<dbReference type="VEuPathDB" id="TriTrypDB:LdBPK_301610.1"/>
<dbReference type="VEuPathDB" id="TriTrypDB:LdCL_300021500"/>
<evidence type="ECO:0000256" key="2">
    <source>
        <dbReference type="SAM" id="SignalP"/>
    </source>
</evidence>
<proteinExistence type="predicted"/>
<dbReference type="VEuPathDB" id="TriTrypDB:LDHU3_30.2100"/>
<keyword evidence="2" id="KW-0732">Signal</keyword>
<dbReference type="VEuPathDB" id="TriTrypDB:LDHU3_30.2120"/>
<reference evidence="4" key="1">
    <citation type="submission" date="2019-02" db="EMBL/GenBank/DDBJ databases">
        <title>FDA dAtabase for Regulatory Grade micrObial Sequences (FDA-ARGOS): Supporting development and validation of Infectious Disease Dx tests.</title>
        <authorList>
            <person name="Duncan R."/>
            <person name="Fisher C."/>
            <person name="Tallon L."/>
            <person name="Sadzewicz L."/>
            <person name="Sengamalay N."/>
            <person name="Ott S."/>
            <person name="Godinez A."/>
            <person name="Nagaraj S."/>
            <person name="Vavikolanu K."/>
            <person name="Vyas G."/>
            <person name="Nadendla S."/>
            <person name="Aluvathingal J."/>
            <person name="Sichtig H."/>
        </authorList>
    </citation>
    <scope>NUCLEOTIDE SEQUENCE [LARGE SCALE GENOMIC DNA]</scope>
    <source>
        <strain evidence="4">FDAARGOS_360</strain>
    </source>
</reference>
<protein>
    <submittedName>
        <fullName evidence="3">Uncharacterized protein</fullName>
    </submittedName>
</protein>
<dbReference type="VEuPathDB" id="TriTrypDB:LdBPK_301670.1"/>
<feature type="region of interest" description="Disordered" evidence="1">
    <location>
        <begin position="735"/>
        <end position="780"/>
    </location>
</feature>
<dbReference type="EMBL" id="RHLD01000008">
    <property type="protein sequence ID" value="TPP43359.1"/>
    <property type="molecule type" value="Genomic_DNA"/>
</dbReference>
<dbReference type="VEuPathDB" id="TriTrypDB:LdCL_300021400"/>
<dbReference type="AlphaFoldDB" id="A0A504X8D6"/>